<dbReference type="FunFam" id="3.30.2010.10:FF:000002">
    <property type="entry name" value="CAAX prenyl protease"/>
    <property type="match status" value="1"/>
</dbReference>
<feature type="transmembrane region" description="Helical" evidence="14">
    <location>
        <begin position="187"/>
        <end position="207"/>
    </location>
</feature>
<dbReference type="InterPro" id="IPR032456">
    <property type="entry name" value="Peptidase_M48_N"/>
</dbReference>
<dbReference type="GO" id="GO:0071586">
    <property type="term" value="P:CAAX-box protein processing"/>
    <property type="evidence" value="ECO:0007669"/>
    <property type="project" value="UniProtKB-UniRule"/>
</dbReference>
<keyword evidence="8 14" id="KW-1133">Transmembrane helix</keyword>
<dbReference type="InterPro" id="IPR027057">
    <property type="entry name" value="CAXX_Prtase_1"/>
</dbReference>
<evidence type="ECO:0000256" key="10">
    <source>
        <dbReference type="ARBA" id="ARBA00023136"/>
    </source>
</evidence>
<dbReference type="KEGG" id="apln:108739039"/>
<accession>A0A1W4X7A5</accession>
<feature type="transmembrane region" description="Helical" evidence="14">
    <location>
        <begin position="304"/>
        <end position="322"/>
    </location>
</feature>
<dbReference type="Pfam" id="PF16491">
    <property type="entry name" value="Peptidase_M48_N"/>
    <property type="match status" value="1"/>
</dbReference>
<keyword evidence="5 14" id="KW-0378">Hydrolase</keyword>
<evidence type="ECO:0000256" key="5">
    <source>
        <dbReference type="ARBA" id="ARBA00022801"/>
    </source>
</evidence>
<evidence type="ECO:0000256" key="12">
    <source>
        <dbReference type="PIRSR" id="PIRSR627057-1"/>
    </source>
</evidence>
<evidence type="ECO:0000256" key="6">
    <source>
        <dbReference type="ARBA" id="ARBA00022824"/>
    </source>
</evidence>
<keyword evidence="2 14" id="KW-0645">Protease</keyword>
<organism evidence="17 18">
    <name type="scientific">Agrilus planipennis</name>
    <name type="common">Emerald ash borer</name>
    <name type="synonym">Agrilus marcopoli</name>
    <dbReference type="NCBI Taxonomy" id="224129"/>
    <lineage>
        <taxon>Eukaryota</taxon>
        <taxon>Metazoa</taxon>
        <taxon>Ecdysozoa</taxon>
        <taxon>Arthropoda</taxon>
        <taxon>Hexapoda</taxon>
        <taxon>Insecta</taxon>
        <taxon>Pterygota</taxon>
        <taxon>Neoptera</taxon>
        <taxon>Endopterygota</taxon>
        <taxon>Coleoptera</taxon>
        <taxon>Polyphaga</taxon>
        <taxon>Elateriformia</taxon>
        <taxon>Buprestoidea</taxon>
        <taxon>Buprestidae</taxon>
        <taxon>Agrilinae</taxon>
        <taxon>Agrilus</taxon>
    </lineage>
</organism>
<comment type="similarity">
    <text evidence="14">Belongs to the peptidase M48A family.</text>
</comment>
<feature type="transmembrane region" description="Helical" evidence="14">
    <location>
        <begin position="6"/>
        <end position="30"/>
    </location>
</feature>
<dbReference type="Proteomes" id="UP000192223">
    <property type="component" value="Unplaced"/>
</dbReference>
<comment type="subcellular location">
    <subcellularLocation>
        <location evidence="1 14">Endoplasmic reticulum membrane</location>
        <topology evidence="1 14">Multi-pass membrane protein</topology>
    </subcellularLocation>
</comment>
<keyword evidence="9 14" id="KW-0482">Metalloprotease</keyword>
<dbReference type="PANTHER" id="PTHR10120">
    <property type="entry name" value="CAAX PRENYL PROTEASE 1"/>
    <property type="match status" value="1"/>
</dbReference>
<keyword evidence="6 14" id="KW-0256">Endoplasmic reticulum</keyword>
<reference evidence="18" key="1">
    <citation type="submission" date="2025-08" db="UniProtKB">
        <authorList>
            <consortium name="RefSeq"/>
        </authorList>
    </citation>
    <scope>IDENTIFICATION</scope>
    <source>
        <tissue evidence="18">Entire body</tissue>
    </source>
</reference>
<feature type="transmembrane region" description="Helical" evidence="14">
    <location>
        <begin position="342"/>
        <end position="366"/>
    </location>
</feature>
<feature type="binding site" evidence="13">
    <location>
        <position position="290"/>
    </location>
    <ligand>
        <name>Zn(2+)</name>
        <dbReference type="ChEBI" id="CHEBI:29105"/>
        <note>catalytic</note>
    </ligand>
</feature>
<comment type="function">
    <text evidence="14">Proteolytically removes the C-terminal three residues of farnesylated proteins.</text>
</comment>
<feature type="active site" description="Proton donor" evidence="12">
    <location>
        <position position="375"/>
    </location>
</feature>
<dbReference type="Pfam" id="PF01435">
    <property type="entry name" value="Peptidase_M48"/>
    <property type="match status" value="1"/>
</dbReference>
<feature type="transmembrane region" description="Helical" evidence="14">
    <location>
        <begin position="162"/>
        <end position="181"/>
    </location>
</feature>
<evidence type="ECO:0000256" key="8">
    <source>
        <dbReference type="ARBA" id="ARBA00022989"/>
    </source>
</evidence>
<comment type="catalytic activity">
    <reaction evidence="11 14">
        <text>Hydrolyzes the peptide bond -P2-(S-farnesyl or geranylgeranyl)C-P1'-P2'-P3'-COOH where P1' and P2' are amino acids with aliphatic side chains and P3' is any C-terminal residue.</text>
        <dbReference type="EC" id="3.4.24.84"/>
    </reaction>
</comment>
<keyword evidence="17" id="KW-1185">Reference proteome</keyword>
<evidence type="ECO:0000256" key="9">
    <source>
        <dbReference type="ARBA" id="ARBA00023049"/>
    </source>
</evidence>
<evidence type="ECO:0000256" key="2">
    <source>
        <dbReference type="ARBA" id="ARBA00022670"/>
    </source>
</evidence>
<dbReference type="GO" id="GO:0004222">
    <property type="term" value="F:metalloendopeptidase activity"/>
    <property type="evidence" value="ECO:0007669"/>
    <property type="project" value="UniProtKB-UniRule"/>
</dbReference>
<dbReference type="EC" id="3.4.24.84" evidence="14"/>
<keyword evidence="7 13" id="KW-0862">Zinc</keyword>
<comment type="cofactor">
    <cofactor evidence="13 14">
        <name>Zn(2+)</name>
        <dbReference type="ChEBI" id="CHEBI:29105"/>
    </cofactor>
    <text evidence="13 14">Binds 1 zinc ion per subunit.</text>
</comment>
<dbReference type="STRING" id="224129.A0A1W4X7A5"/>
<dbReference type="GeneID" id="108739039"/>
<sequence length="432" mass="50086">MSIEVFKMFVIDNSCMLGIILFFLWLEYIWELYLSIRQFLLANRTENVPDDLKEVMSQETFEKAKLYHLDKTKFGFVKDTFSIILSSIVLYTGILAIFWDYSTKISPADNEVAVSCIWIFLLTSMSTVLDLPFSIYFTFVLEEKYGFNKQTARFFVIDRIKVFALSQFLSLPISSLAILIVKYGGDWFFMWLWAFVGLVMLILLTVYPTYIAPLFDKFTPLPEGELRSEIEMLATKLNFPLGQLYVVEGSKRSAHSNAYFSGLFGVKRIVLFDTLIDNYENNEVLAVLAHEIGHWKYGHIIKNIVIMETSLFLLFMVFAYTFKIPLLYEAVGFPSGVEPVLVGLLVVLQYIMVPYNAFLSFLLACLSRKFEFQADQFALRLNKSESLRLALIKLNKDNLGFPIYDELYSAWHHSHPSLLERLRALKDEKKRE</sequence>
<evidence type="ECO:0000256" key="11">
    <source>
        <dbReference type="ARBA" id="ARBA00044456"/>
    </source>
</evidence>
<protein>
    <recommendedName>
        <fullName evidence="14">CAAX prenyl protease</fullName>
        <ecNumber evidence="14">3.4.24.84</ecNumber>
    </recommendedName>
</protein>
<dbReference type="CDD" id="cd07343">
    <property type="entry name" value="M48A_Zmpste24p_like"/>
    <property type="match status" value="1"/>
</dbReference>
<gene>
    <name evidence="18" type="primary">LOC108739039</name>
</gene>
<dbReference type="Gene3D" id="3.30.2010.10">
    <property type="entry name" value="Metalloproteases ('zincins'), catalytic domain"/>
    <property type="match status" value="1"/>
</dbReference>
<evidence type="ECO:0000256" key="3">
    <source>
        <dbReference type="ARBA" id="ARBA00022692"/>
    </source>
</evidence>
<evidence type="ECO:0000256" key="7">
    <source>
        <dbReference type="ARBA" id="ARBA00022833"/>
    </source>
</evidence>
<feature type="transmembrane region" description="Helical" evidence="14">
    <location>
        <begin position="81"/>
        <end position="99"/>
    </location>
</feature>
<keyword evidence="10 14" id="KW-0472">Membrane</keyword>
<evidence type="ECO:0000256" key="1">
    <source>
        <dbReference type="ARBA" id="ARBA00004477"/>
    </source>
</evidence>
<feature type="domain" description="CAAX prenyl protease 1 N-terminal" evidence="16">
    <location>
        <begin position="40"/>
        <end position="217"/>
    </location>
</feature>
<keyword evidence="3 14" id="KW-0812">Transmembrane</keyword>
<feature type="transmembrane region" description="Helical" evidence="14">
    <location>
        <begin position="119"/>
        <end position="141"/>
    </location>
</feature>
<evidence type="ECO:0000313" key="17">
    <source>
        <dbReference type="Proteomes" id="UP000192223"/>
    </source>
</evidence>
<dbReference type="InterPro" id="IPR001915">
    <property type="entry name" value="Peptidase_M48"/>
</dbReference>
<dbReference type="InParanoid" id="A0A1W4X7A5"/>
<dbReference type="GO" id="GO:0046872">
    <property type="term" value="F:metal ion binding"/>
    <property type="evidence" value="ECO:0007669"/>
    <property type="project" value="UniProtKB-UniRule"/>
</dbReference>
<dbReference type="OrthoDB" id="360839at2759"/>
<keyword evidence="4 13" id="KW-0479">Metal-binding</keyword>
<feature type="domain" description="Peptidase M48" evidence="15">
    <location>
        <begin position="220"/>
        <end position="428"/>
    </location>
</feature>
<proteinExistence type="inferred from homology"/>
<evidence type="ECO:0000256" key="4">
    <source>
        <dbReference type="ARBA" id="ARBA00022723"/>
    </source>
</evidence>
<feature type="binding site" evidence="13">
    <location>
        <position position="294"/>
    </location>
    <ligand>
        <name>Zn(2+)</name>
        <dbReference type="ChEBI" id="CHEBI:29105"/>
        <note>catalytic</note>
    </ligand>
</feature>
<feature type="active site" evidence="12">
    <location>
        <position position="291"/>
    </location>
</feature>
<feature type="binding site" evidence="13">
    <location>
        <position position="371"/>
    </location>
    <ligand>
        <name>Zn(2+)</name>
        <dbReference type="ChEBI" id="CHEBI:29105"/>
        <note>catalytic</note>
    </ligand>
</feature>
<evidence type="ECO:0000259" key="16">
    <source>
        <dbReference type="Pfam" id="PF16491"/>
    </source>
</evidence>
<dbReference type="AlphaFoldDB" id="A0A1W4X7A5"/>
<dbReference type="RefSeq" id="XP_018328220.1">
    <property type="nucleotide sequence ID" value="XM_018472718.2"/>
</dbReference>
<name>A0A1W4X7A5_AGRPL</name>
<evidence type="ECO:0000313" key="18">
    <source>
        <dbReference type="RefSeq" id="XP_018328220.1"/>
    </source>
</evidence>
<evidence type="ECO:0000259" key="15">
    <source>
        <dbReference type="Pfam" id="PF01435"/>
    </source>
</evidence>
<evidence type="ECO:0000256" key="14">
    <source>
        <dbReference type="RuleBase" id="RU366005"/>
    </source>
</evidence>
<dbReference type="GO" id="GO:0005789">
    <property type="term" value="C:endoplasmic reticulum membrane"/>
    <property type="evidence" value="ECO:0007669"/>
    <property type="project" value="UniProtKB-SubCell"/>
</dbReference>
<dbReference type="FunCoup" id="A0A1W4X7A5">
    <property type="interactions" value="1975"/>
</dbReference>
<evidence type="ECO:0000256" key="13">
    <source>
        <dbReference type="PIRSR" id="PIRSR627057-2"/>
    </source>
</evidence>